<name>A0ABW0FJV7_9MICO</name>
<feature type="transmembrane region" description="Helical" evidence="1">
    <location>
        <begin position="178"/>
        <end position="199"/>
    </location>
</feature>
<evidence type="ECO:0000313" key="3">
    <source>
        <dbReference type="Proteomes" id="UP001595937"/>
    </source>
</evidence>
<feature type="transmembrane region" description="Helical" evidence="1">
    <location>
        <begin position="92"/>
        <end position="112"/>
    </location>
</feature>
<dbReference type="EMBL" id="JBHSLN010000084">
    <property type="protein sequence ID" value="MFC5298905.1"/>
    <property type="molecule type" value="Genomic_DNA"/>
</dbReference>
<feature type="transmembrane region" description="Helical" evidence="1">
    <location>
        <begin position="132"/>
        <end position="153"/>
    </location>
</feature>
<organism evidence="2 3">
    <name type="scientific">Brachybacterium tyrofermentans</name>
    <dbReference type="NCBI Taxonomy" id="47848"/>
    <lineage>
        <taxon>Bacteria</taxon>
        <taxon>Bacillati</taxon>
        <taxon>Actinomycetota</taxon>
        <taxon>Actinomycetes</taxon>
        <taxon>Micrococcales</taxon>
        <taxon>Dermabacteraceae</taxon>
        <taxon>Brachybacterium</taxon>
    </lineage>
</organism>
<dbReference type="GeneID" id="303299352"/>
<dbReference type="Proteomes" id="UP001595937">
    <property type="component" value="Unassembled WGS sequence"/>
</dbReference>
<evidence type="ECO:0000256" key="1">
    <source>
        <dbReference type="SAM" id="Phobius"/>
    </source>
</evidence>
<sequence length="211" mass="22895">MTPLHTVRAPLAPFQLLRTHLRPYLLLNAFAYGLLLLGMALGLLFPGLRAATIGAMDASGDTDLVLSIISRPWLFAAVIFAVNIGRIALSSILLPSLLVPFSGIVVFAYFALRSGITLAPVDHVTAMTLIPHSLTMLIEFQAYILLLLGAYLLGRSWLWPATVEAPTRRQGCARGLRLIGRLALPALVLFVVGAIYEAFSLRYFVPLLVTG</sequence>
<accession>A0ABW0FJV7</accession>
<evidence type="ECO:0008006" key="4">
    <source>
        <dbReference type="Google" id="ProtNLM"/>
    </source>
</evidence>
<keyword evidence="3" id="KW-1185">Reference proteome</keyword>
<reference evidence="3" key="1">
    <citation type="journal article" date="2019" name="Int. J. Syst. Evol. Microbiol.">
        <title>The Global Catalogue of Microorganisms (GCM) 10K type strain sequencing project: providing services to taxonomists for standard genome sequencing and annotation.</title>
        <authorList>
            <consortium name="The Broad Institute Genomics Platform"/>
            <consortium name="The Broad Institute Genome Sequencing Center for Infectious Disease"/>
            <person name="Wu L."/>
            <person name="Ma J."/>
        </authorList>
    </citation>
    <scope>NUCLEOTIDE SEQUENCE [LARGE SCALE GENOMIC DNA]</scope>
    <source>
        <strain evidence="3">CGMCC 1.16455</strain>
    </source>
</reference>
<protein>
    <recommendedName>
        <fullName evidence="4">Stage II sporulation protein M</fullName>
    </recommendedName>
</protein>
<keyword evidence="1" id="KW-1133">Transmembrane helix</keyword>
<feature type="transmembrane region" description="Helical" evidence="1">
    <location>
        <begin position="24"/>
        <end position="45"/>
    </location>
</feature>
<evidence type="ECO:0000313" key="2">
    <source>
        <dbReference type="EMBL" id="MFC5298905.1"/>
    </source>
</evidence>
<keyword evidence="1" id="KW-0812">Transmembrane</keyword>
<gene>
    <name evidence="2" type="ORF">ACFPK8_15440</name>
</gene>
<feature type="transmembrane region" description="Helical" evidence="1">
    <location>
        <begin position="65"/>
        <end position="85"/>
    </location>
</feature>
<comment type="caution">
    <text evidence="2">The sequence shown here is derived from an EMBL/GenBank/DDBJ whole genome shotgun (WGS) entry which is preliminary data.</text>
</comment>
<keyword evidence="1" id="KW-0472">Membrane</keyword>
<proteinExistence type="predicted"/>
<dbReference type="RefSeq" id="WP_343926621.1">
    <property type="nucleotide sequence ID" value="NZ_BAAAIR010000105.1"/>
</dbReference>